<gene>
    <name evidence="1" type="ORF">HMPREF0971_01022</name>
</gene>
<evidence type="ECO:0000313" key="2">
    <source>
        <dbReference type="Proteomes" id="UP000004079"/>
    </source>
</evidence>
<accession>D1QPX5</accession>
<comment type="caution">
    <text evidence="1">The sequence shown here is derived from an EMBL/GenBank/DDBJ whole genome shotgun (WGS) entry which is preliminary data.</text>
</comment>
<reference evidence="1 2" key="1">
    <citation type="submission" date="2009-11" db="EMBL/GenBank/DDBJ databases">
        <authorList>
            <person name="Weinstock G."/>
            <person name="Sodergren E."/>
            <person name="Clifton S."/>
            <person name="Fulton L."/>
            <person name="Fulton B."/>
            <person name="Courtney L."/>
            <person name="Fronick C."/>
            <person name="Harrison M."/>
            <person name="Strong C."/>
            <person name="Farmer C."/>
            <person name="Delahaunty K."/>
            <person name="Markovic C."/>
            <person name="Hall O."/>
            <person name="Minx P."/>
            <person name="Tomlinson C."/>
            <person name="Mitreva M."/>
            <person name="Nelson J."/>
            <person name="Hou S."/>
            <person name="Wollam A."/>
            <person name="Pepin K.H."/>
            <person name="Johnson M."/>
            <person name="Bhonagiri V."/>
            <person name="Nash W.E."/>
            <person name="Warren W."/>
            <person name="Chinwalla A."/>
            <person name="Mardis E.R."/>
            <person name="Wilson R.K."/>
        </authorList>
    </citation>
    <scope>NUCLEOTIDE SEQUENCE [LARGE SCALE GENOMIC DNA]</scope>
    <source>
        <strain evidence="1 2">F0302</strain>
    </source>
</reference>
<dbReference type="AlphaFoldDB" id="D1QPX5"/>
<proteinExistence type="predicted"/>
<protein>
    <submittedName>
        <fullName evidence="1">Uncharacterized protein</fullName>
    </submittedName>
</protein>
<organism evidence="1 2">
    <name type="scientific">Segatella oris F0302</name>
    <dbReference type="NCBI Taxonomy" id="649760"/>
    <lineage>
        <taxon>Bacteria</taxon>
        <taxon>Pseudomonadati</taxon>
        <taxon>Bacteroidota</taxon>
        <taxon>Bacteroidia</taxon>
        <taxon>Bacteroidales</taxon>
        <taxon>Prevotellaceae</taxon>
        <taxon>Segatella</taxon>
    </lineage>
</organism>
<sequence>MQQKRNNALSPKYEKCQSLFPAPKEDYDNYSNLMKWMIDNYLPLNDNSNAKKWVKKLGTVFKIKKYLVIRISKKERVISTVGILISLGKVLITHIRKQEWIALENKEVQYIDFYRNPKEYTNYESTTRQIIRFHHTRHRTMGQCI</sequence>
<dbReference type="Proteomes" id="UP000004079">
    <property type="component" value="Unassembled WGS sequence"/>
</dbReference>
<name>D1QPX5_9BACT</name>
<evidence type="ECO:0000313" key="1">
    <source>
        <dbReference type="EMBL" id="EFB32569.1"/>
    </source>
</evidence>
<dbReference type="HOGENOM" id="CLU_123393_1_0_10"/>
<dbReference type="EMBL" id="ACUZ02000021">
    <property type="protein sequence ID" value="EFB32569.1"/>
    <property type="molecule type" value="Genomic_DNA"/>
</dbReference>
<dbReference type="STRING" id="649760.HMPREF0971_01022"/>